<evidence type="ECO:0000256" key="4">
    <source>
        <dbReference type="ARBA" id="ARBA00022679"/>
    </source>
</evidence>
<dbReference type="AlphaFoldDB" id="A0A942URM4"/>
<keyword evidence="2" id="KW-1003">Cell membrane</keyword>
<keyword evidence="6 7" id="KW-0472">Membrane</keyword>
<keyword evidence="7" id="KW-0812">Transmembrane</keyword>
<evidence type="ECO:0000256" key="3">
    <source>
        <dbReference type="ARBA" id="ARBA00022553"/>
    </source>
</evidence>
<keyword evidence="4" id="KW-0808">Transferase</keyword>
<keyword evidence="10" id="KW-1185">Reference proteome</keyword>
<dbReference type="SMART" id="SM00387">
    <property type="entry name" value="HATPase_c"/>
    <property type="match status" value="1"/>
</dbReference>
<dbReference type="Proteomes" id="UP000676456">
    <property type="component" value="Unassembled WGS sequence"/>
</dbReference>
<dbReference type="InterPro" id="IPR003660">
    <property type="entry name" value="HAMP_dom"/>
</dbReference>
<dbReference type="InterPro" id="IPR003594">
    <property type="entry name" value="HATPase_dom"/>
</dbReference>
<evidence type="ECO:0000313" key="9">
    <source>
        <dbReference type="EMBL" id="MBS4222754.1"/>
    </source>
</evidence>
<feature type="transmembrane region" description="Helical" evidence="7">
    <location>
        <begin position="273"/>
        <end position="296"/>
    </location>
</feature>
<evidence type="ECO:0000256" key="6">
    <source>
        <dbReference type="ARBA" id="ARBA00023136"/>
    </source>
</evidence>
<dbReference type="Pfam" id="PF06580">
    <property type="entry name" value="His_kinase"/>
    <property type="match status" value="1"/>
</dbReference>
<comment type="caution">
    <text evidence="9">The sequence shown here is derived from an EMBL/GenBank/DDBJ whole genome shotgun (WGS) entry which is preliminary data.</text>
</comment>
<dbReference type="CDD" id="cd06225">
    <property type="entry name" value="HAMP"/>
    <property type="match status" value="1"/>
</dbReference>
<evidence type="ECO:0000256" key="5">
    <source>
        <dbReference type="ARBA" id="ARBA00022777"/>
    </source>
</evidence>
<protein>
    <submittedName>
        <fullName evidence="9">Sensor histidine kinase</fullName>
    </submittedName>
</protein>
<proteinExistence type="predicted"/>
<keyword evidence="5 9" id="KW-0418">Kinase</keyword>
<dbReference type="PANTHER" id="PTHR34220">
    <property type="entry name" value="SENSOR HISTIDINE KINASE YPDA"/>
    <property type="match status" value="1"/>
</dbReference>
<keyword evidence="7" id="KW-1133">Transmembrane helix</keyword>
<dbReference type="PANTHER" id="PTHR34220:SF7">
    <property type="entry name" value="SENSOR HISTIDINE KINASE YPDA"/>
    <property type="match status" value="1"/>
</dbReference>
<dbReference type="SUPFAM" id="SSF55874">
    <property type="entry name" value="ATPase domain of HSP90 chaperone/DNA topoisomerase II/histidine kinase"/>
    <property type="match status" value="1"/>
</dbReference>
<accession>A0A942URM4</accession>
<dbReference type="Pfam" id="PF02518">
    <property type="entry name" value="HATPase_c"/>
    <property type="match status" value="1"/>
</dbReference>
<keyword evidence="3" id="KW-0597">Phosphoprotein</keyword>
<comment type="subcellular location">
    <subcellularLocation>
        <location evidence="1">Cell membrane</location>
        <topology evidence="1">Multi-pass membrane protein</topology>
    </subcellularLocation>
</comment>
<feature type="transmembrane region" description="Helical" evidence="7">
    <location>
        <begin position="20"/>
        <end position="39"/>
    </location>
</feature>
<dbReference type="InterPro" id="IPR050640">
    <property type="entry name" value="Bact_2-comp_sensor_kinase"/>
</dbReference>
<dbReference type="GO" id="GO:0000155">
    <property type="term" value="F:phosphorelay sensor kinase activity"/>
    <property type="evidence" value="ECO:0007669"/>
    <property type="project" value="InterPro"/>
</dbReference>
<sequence>MKITKNFQLIQTSIRLKLFLLFNVVALIPLILFGFISYGKSTKLVNSQFGEYGEISVSQLQKQIESTLNHMHYISSNIQLYLSDPTLIVLEKKKAATYSEFIAKKNFLRFLEAHKAAETKGIFLITKDGHYYSNTYLDYQKLQREPFWKNYMEIDKTKEYWTGLYTPNHYYKDNQDKVIGLLMPTSLTYGLLDGSWILIETNATDLFKSIQNLEINLHSFITIRDEHQNIVYRTSGEYKEAASDIVWSKGMQSNNWSVEVRIPEKEFYKSSDVILYVTLIGIVVLLFIIFLLAYPISNKFTLNIRNLDKAIKKVSSGDFNTQIQITSRDEVGNLATNFNKMVLTIRELIQKIYEKEQLKKEAELLAVHYQINPHLLFNTLNSVQWKAKLHGADDVSQMIYHLVQILQENLNFSNELVPLKDELIIIDHYLKVQEIRFGEHFSYNKEIPEGLDDCLIPRMSLQPLFENIFFHAFDDGSGKICLEVMESNRNMILKITDDGRGIPESKISTLIKPPIKRKGRGGIGMYNVDQKFKLHFGDEYGITVESKEGEGTLIQINWPKRVEGEENDESDQSVDS</sequence>
<feature type="domain" description="HAMP" evidence="8">
    <location>
        <begin position="298"/>
        <end position="350"/>
    </location>
</feature>
<evidence type="ECO:0000256" key="2">
    <source>
        <dbReference type="ARBA" id="ARBA00022475"/>
    </source>
</evidence>
<dbReference type="InterPro" id="IPR036890">
    <property type="entry name" value="HATPase_C_sf"/>
</dbReference>
<reference evidence="9 10" key="1">
    <citation type="submission" date="2021-05" db="EMBL/GenBank/DDBJ databases">
        <title>Novel Bacillus species.</title>
        <authorList>
            <person name="Liu G."/>
        </authorList>
    </citation>
    <scope>NUCLEOTIDE SEQUENCE [LARGE SCALE GENOMIC DNA]</scope>
    <source>
        <strain evidence="9 10">FJAT-49682</strain>
    </source>
</reference>
<evidence type="ECO:0000256" key="1">
    <source>
        <dbReference type="ARBA" id="ARBA00004651"/>
    </source>
</evidence>
<evidence type="ECO:0000259" key="8">
    <source>
        <dbReference type="PROSITE" id="PS50885"/>
    </source>
</evidence>
<dbReference type="Gene3D" id="6.10.340.10">
    <property type="match status" value="1"/>
</dbReference>
<gene>
    <name evidence="9" type="ORF">KHA91_08265</name>
</gene>
<dbReference type="SMART" id="SM00304">
    <property type="entry name" value="HAMP"/>
    <property type="match status" value="1"/>
</dbReference>
<dbReference type="PROSITE" id="PS50885">
    <property type="entry name" value="HAMP"/>
    <property type="match status" value="1"/>
</dbReference>
<dbReference type="EMBL" id="JAGYPN010000001">
    <property type="protein sequence ID" value="MBS4222754.1"/>
    <property type="molecule type" value="Genomic_DNA"/>
</dbReference>
<dbReference type="Gene3D" id="3.30.565.10">
    <property type="entry name" value="Histidine kinase-like ATPase, C-terminal domain"/>
    <property type="match status" value="1"/>
</dbReference>
<name>A0A942URM4_9BACI</name>
<dbReference type="SUPFAM" id="SSF158472">
    <property type="entry name" value="HAMP domain-like"/>
    <property type="match status" value="1"/>
</dbReference>
<evidence type="ECO:0000256" key="7">
    <source>
        <dbReference type="SAM" id="Phobius"/>
    </source>
</evidence>
<organism evidence="9 10">
    <name type="scientific">Lederbergia citrea</name>
    <dbReference type="NCBI Taxonomy" id="2833581"/>
    <lineage>
        <taxon>Bacteria</taxon>
        <taxon>Bacillati</taxon>
        <taxon>Bacillota</taxon>
        <taxon>Bacilli</taxon>
        <taxon>Bacillales</taxon>
        <taxon>Bacillaceae</taxon>
        <taxon>Lederbergia</taxon>
    </lineage>
</organism>
<dbReference type="GO" id="GO:0005886">
    <property type="term" value="C:plasma membrane"/>
    <property type="evidence" value="ECO:0007669"/>
    <property type="project" value="UniProtKB-SubCell"/>
</dbReference>
<dbReference type="Pfam" id="PF00672">
    <property type="entry name" value="HAMP"/>
    <property type="match status" value="1"/>
</dbReference>
<evidence type="ECO:0000313" key="10">
    <source>
        <dbReference type="Proteomes" id="UP000676456"/>
    </source>
</evidence>
<dbReference type="RefSeq" id="WP_213097677.1">
    <property type="nucleotide sequence ID" value="NZ_JAGYPH010000001.1"/>
</dbReference>
<dbReference type="InterPro" id="IPR010559">
    <property type="entry name" value="Sig_transdc_His_kin_internal"/>
</dbReference>